<comment type="caution">
    <text evidence="3">The sequence shown here is derived from an EMBL/GenBank/DDBJ whole genome shotgun (WGS) entry which is preliminary data.</text>
</comment>
<reference evidence="3 4" key="1">
    <citation type="submission" date="2024-01" db="EMBL/GenBank/DDBJ databases">
        <title>The genome of the rayed Mediterranean limpet Patella caerulea (Linnaeus, 1758).</title>
        <authorList>
            <person name="Anh-Thu Weber A."/>
            <person name="Halstead-Nussloch G."/>
        </authorList>
    </citation>
    <scope>NUCLEOTIDE SEQUENCE [LARGE SCALE GENOMIC DNA]</scope>
    <source>
        <strain evidence="3">AATW-2023a</strain>
        <tissue evidence="3">Whole specimen</tissue>
    </source>
</reference>
<organism evidence="3 4">
    <name type="scientific">Patella caerulea</name>
    <name type="common">Rayed Mediterranean limpet</name>
    <dbReference type="NCBI Taxonomy" id="87958"/>
    <lineage>
        <taxon>Eukaryota</taxon>
        <taxon>Metazoa</taxon>
        <taxon>Spiralia</taxon>
        <taxon>Lophotrochozoa</taxon>
        <taxon>Mollusca</taxon>
        <taxon>Gastropoda</taxon>
        <taxon>Patellogastropoda</taxon>
        <taxon>Patelloidea</taxon>
        <taxon>Patellidae</taxon>
        <taxon>Patella</taxon>
    </lineage>
</organism>
<sequence length="136" mass="15263">MKTVCVFSLVVLFVSVFYTPACSQAPPPATYQQMVFDPQQPSQQPQQPPQQPQQPPQYNPPPQQYDVPAQQYDPPVAPPPQQQQQPAAFVEPQFGILRQLQMGQLGARAPFRNTANQNSFFNNPLFMLLLSGGDFF</sequence>
<gene>
    <name evidence="3" type="ORF">SNE40_023184</name>
</gene>
<proteinExistence type="predicted"/>
<evidence type="ECO:0000256" key="1">
    <source>
        <dbReference type="SAM" id="MobiDB-lite"/>
    </source>
</evidence>
<evidence type="ECO:0000313" key="4">
    <source>
        <dbReference type="Proteomes" id="UP001347796"/>
    </source>
</evidence>
<feature type="chain" id="PRO_5043039197" evidence="2">
    <location>
        <begin position="24"/>
        <end position="136"/>
    </location>
</feature>
<protein>
    <submittedName>
        <fullName evidence="3">Uncharacterized protein</fullName>
    </submittedName>
</protein>
<feature type="region of interest" description="Disordered" evidence="1">
    <location>
        <begin position="28"/>
        <end position="88"/>
    </location>
</feature>
<feature type="compositionally biased region" description="Pro residues" evidence="1">
    <location>
        <begin position="46"/>
        <end position="63"/>
    </location>
</feature>
<dbReference type="AlphaFoldDB" id="A0AAN8IWQ4"/>
<keyword evidence="4" id="KW-1185">Reference proteome</keyword>
<feature type="signal peptide" evidence="2">
    <location>
        <begin position="1"/>
        <end position="23"/>
    </location>
</feature>
<name>A0AAN8IWQ4_PATCE</name>
<dbReference type="EMBL" id="JAZGQO010000021">
    <property type="protein sequence ID" value="KAK6166517.1"/>
    <property type="molecule type" value="Genomic_DNA"/>
</dbReference>
<dbReference type="Proteomes" id="UP001347796">
    <property type="component" value="Unassembled WGS sequence"/>
</dbReference>
<evidence type="ECO:0000313" key="3">
    <source>
        <dbReference type="EMBL" id="KAK6166517.1"/>
    </source>
</evidence>
<accession>A0AAN8IWQ4</accession>
<evidence type="ECO:0000256" key="2">
    <source>
        <dbReference type="SAM" id="SignalP"/>
    </source>
</evidence>
<keyword evidence="2" id="KW-0732">Signal</keyword>